<dbReference type="GO" id="GO:0005829">
    <property type="term" value="C:cytosol"/>
    <property type="evidence" value="ECO:0007669"/>
    <property type="project" value="TreeGrafter"/>
</dbReference>
<dbReference type="GO" id="GO:0031625">
    <property type="term" value="F:ubiquitin protein ligase binding"/>
    <property type="evidence" value="ECO:0007669"/>
    <property type="project" value="TreeGrafter"/>
</dbReference>
<evidence type="ECO:0000259" key="1">
    <source>
        <dbReference type="SMART" id="SM01017"/>
    </source>
</evidence>
<dbReference type="SMART" id="SM01017">
    <property type="entry name" value="Arrestin_C"/>
    <property type="match status" value="1"/>
</dbReference>
<dbReference type="Pfam" id="PF02752">
    <property type="entry name" value="Arrestin_C"/>
    <property type="match status" value="1"/>
</dbReference>
<gene>
    <name evidence="2" type="ORF">INT45_000954</name>
</gene>
<evidence type="ECO:0000313" key="3">
    <source>
        <dbReference type="Proteomes" id="UP000646827"/>
    </source>
</evidence>
<dbReference type="InterPro" id="IPR011022">
    <property type="entry name" value="Arrestin_C-like"/>
</dbReference>
<dbReference type="Pfam" id="PF00339">
    <property type="entry name" value="Arrestin_N"/>
    <property type="match status" value="1"/>
</dbReference>
<dbReference type="GO" id="GO:0030674">
    <property type="term" value="F:protein-macromolecule adaptor activity"/>
    <property type="evidence" value="ECO:0007669"/>
    <property type="project" value="TreeGrafter"/>
</dbReference>
<sequence length="400" mass="45532">MHNGDLLNISVQDNGQIILYEEEGGFLRGNVILECRNTTRIKSITLKFQGRARCHWNQDGNNYKEEHKVIEHSWSFLPPSKTSRIFHGRHQWEFCLQLPTHLPSSLDRQEDRHCDITYRLKAIAERPTFSPNFVVRRPVRVSHCIRNSHLLHQPAVFGDQHPLLNYQVQLSGTVARPGSTIPIDFYLYNIDPTKVTKIRSVACYLRAYITLTCRNQFVRKSSHTISYFRDDHFIPLPNNIASFSRSASWSKTEQLRIPGQIPSDVSSNMIKIKHRLKISISVAKNDGRIEEITSMIPITVCQVDQSGSFQNNSDYNNYGDITELLPTYETGCRSTDVTLAFTPMSGDGCSSSSPIWHTNTMTELTRCPSYKSIASNHTRLSRTNLPGYDSIVSLSVPTSL</sequence>
<protein>
    <recommendedName>
        <fullName evidence="1">Arrestin C-terminal-like domain-containing protein</fullName>
    </recommendedName>
</protein>
<organism evidence="2 3">
    <name type="scientific">Circinella minor</name>
    <dbReference type="NCBI Taxonomy" id="1195481"/>
    <lineage>
        <taxon>Eukaryota</taxon>
        <taxon>Fungi</taxon>
        <taxon>Fungi incertae sedis</taxon>
        <taxon>Mucoromycota</taxon>
        <taxon>Mucoromycotina</taxon>
        <taxon>Mucoromycetes</taxon>
        <taxon>Mucorales</taxon>
        <taxon>Lichtheimiaceae</taxon>
        <taxon>Circinella</taxon>
    </lineage>
</organism>
<dbReference type="Gene3D" id="2.60.40.640">
    <property type="match status" value="2"/>
</dbReference>
<name>A0A8H7VJA3_9FUNG</name>
<dbReference type="InterPro" id="IPR011021">
    <property type="entry name" value="Arrestin-like_N"/>
</dbReference>
<comment type="caution">
    <text evidence="2">The sequence shown here is derived from an EMBL/GenBank/DDBJ whole genome shotgun (WGS) entry which is preliminary data.</text>
</comment>
<reference evidence="2 3" key="1">
    <citation type="submission" date="2020-12" db="EMBL/GenBank/DDBJ databases">
        <title>Metabolic potential, ecology and presence of endohyphal bacteria is reflected in genomic diversity of Mucoromycotina.</title>
        <authorList>
            <person name="Muszewska A."/>
            <person name="Okrasinska A."/>
            <person name="Steczkiewicz K."/>
            <person name="Drgas O."/>
            <person name="Orlowska M."/>
            <person name="Perlinska-Lenart U."/>
            <person name="Aleksandrzak-Piekarczyk T."/>
            <person name="Szatraj K."/>
            <person name="Zielenkiewicz U."/>
            <person name="Pilsyk S."/>
            <person name="Malc E."/>
            <person name="Mieczkowski P."/>
            <person name="Kruszewska J.S."/>
            <person name="Biernat P."/>
            <person name="Pawlowska J."/>
        </authorList>
    </citation>
    <scope>NUCLEOTIDE SEQUENCE [LARGE SCALE GENOMIC DNA]</scope>
    <source>
        <strain evidence="2 3">CBS 142.35</strain>
    </source>
</reference>
<dbReference type="InterPro" id="IPR014756">
    <property type="entry name" value="Ig_E-set"/>
</dbReference>
<dbReference type="EMBL" id="JAEPRB010000225">
    <property type="protein sequence ID" value="KAG2218528.1"/>
    <property type="molecule type" value="Genomic_DNA"/>
</dbReference>
<dbReference type="SUPFAM" id="SSF81296">
    <property type="entry name" value="E set domains"/>
    <property type="match status" value="1"/>
</dbReference>
<dbReference type="GO" id="GO:0005886">
    <property type="term" value="C:plasma membrane"/>
    <property type="evidence" value="ECO:0007669"/>
    <property type="project" value="TreeGrafter"/>
</dbReference>
<accession>A0A8H7VJA3</accession>
<dbReference type="InterPro" id="IPR050357">
    <property type="entry name" value="Arrestin_domain-protein"/>
</dbReference>
<dbReference type="AlphaFoldDB" id="A0A8H7VJA3"/>
<keyword evidence="3" id="KW-1185">Reference proteome</keyword>
<dbReference type="OrthoDB" id="2333384at2759"/>
<feature type="domain" description="Arrestin C-terminal-like" evidence="1">
    <location>
        <begin position="160"/>
        <end position="305"/>
    </location>
</feature>
<dbReference type="Proteomes" id="UP000646827">
    <property type="component" value="Unassembled WGS sequence"/>
</dbReference>
<dbReference type="GO" id="GO:0070086">
    <property type="term" value="P:ubiquitin-dependent endocytosis"/>
    <property type="evidence" value="ECO:0007669"/>
    <property type="project" value="TreeGrafter"/>
</dbReference>
<dbReference type="PANTHER" id="PTHR11188">
    <property type="entry name" value="ARRESTIN DOMAIN CONTAINING PROTEIN"/>
    <property type="match status" value="1"/>
</dbReference>
<dbReference type="InterPro" id="IPR014752">
    <property type="entry name" value="Arrestin-like_C"/>
</dbReference>
<proteinExistence type="predicted"/>
<dbReference type="PANTHER" id="PTHR11188:SF17">
    <property type="entry name" value="FI21816P1"/>
    <property type="match status" value="1"/>
</dbReference>
<evidence type="ECO:0000313" key="2">
    <source>
        <dbReference type="EMBL" id="KAG2218528.1"/>
    </source>
</evidence>